<reference evidence="1 2" key="1">
    <citation type="submission" date="2014-04" db="EMBL/GenBank/DDBJ databases">
        <authorList>
            <consortium name="DOE Joint Genome Institute"/>
            <person name="Kuo A."/>
            <person name="Kohler A."/>
            <person name="Nagy L.G."/>
            <person name="Floudas D."/>
            <person name="Copeland A."/>
            <person name="Barry K.W."/>
            <person name="Cichocki N."/>
            <person name="Veneault-Fourrey C."/>
            <person name="LaButti K."/>
            <person name="Lindquist E.A."/>
            <person name="Lipzen A."/>
            <person name="Lundell T."/>
            <person name="Morin E."/>
            <person name="Murat C."/>
            <person name="Sun H."/>
            <person name="Tunlid A."/>
            <person name="Henrissat B."/>
            <person name="Grigoriev I.V."/>
            <person name="Hibbett D.S."/>
            <person name="Martin F."/>
            <person name="Nordberg H.P."/>
            <person name="Cantor M.N."/>
            <person name="Hua S.X."/>
        </authorList>
    </citation>
    <scope>NUCLEOTIDE SEQUENCE [LARGE SCALE GENOMIC DNA]</scope>
    <source>
        <strain evidence="1 2">Foug A</strain>
    </source>
</reference>
<dbReference type="InParanoid" id="A0A0C2Z1C4"/>
<evidence type="ECO:0000313" key="1">
    <source>
        <dbReference type="EMBL" id="KIM55613.1"/>
    </source>
</evidence>
<dbReference type="AlphaFoldDB" id="A0A0C2Z1C4"/>
<feature type="non-terminal residue" evidence="1">
    <location>
        <position position="1"/>
    </location>
</feature>
<evidence type="ECO:0000313" key="2">
    <source>
        <dbReference type="Proteomes" id="UP000053989"/>
    </source>
</evidence>
<reference evidence="2" key="2">
    <citation type="submission" date="2015-01" db="EMBL/GenBank/DDBJ databases">
        <title>Evolutionary Origins and Diversification of the Mycorrhizal Mutualists.</title>
        <authorList>
            <consortium name="DOE Joint Genome Institute"/>
            <consortium name="Mycorrhizal Genomics Consortium"/>
            <person name="Kohler A."/>
            <person name="Kuo A."/>
            <person name="Nagy L.G."/>
            <person name="Floudas D."/>
            <person name="Copeland A."/>
            <person name="Barry K.W."/>
            <person name="Cichocki N."/>
            <person name="Veneault-Fourrey C."/>
            <person name="LaButti K."/>
            <person name="Lindquist E.A."/>
            <person name="Lipzen A."/>
            <person name="Lundell T."/>
            <person name="Morin E."/>
            <person name="Murat C."/>
            <person name="Riley R."/>
            <person name="Ohm R."/>
            <person name="Sun H."/>
            <person name="Tunlid A."/>
            <person name="Henrissat B."/>
            <person name="Grigoriev I.V."/>
            <person name="Hibbett D.S."/>
            <person name="Martin F."/>
        </authorList>
    </citation>
    <scope>NUCLEOTIDE SEQUENCE [LARGE SCALE GENOMIC DNA]</scope>
    <source>
        <strain evidence="2">Foug A</strain>
    </source>
</reference>
<dbReference type="Proteomes" id="UP000053989">
    <property type="component" value="Unassembled WGS sequence"/>
</dbReference>
<name>A0A0C2Z1C4_9AGAM</name>
<sequence length="53" mass="6175">LPQQIVGLMLWSDATHLTTFRTAKLWPLYIYMGNKSKYMHCWPSSNLCSHAAY</sequence>
<gene>
    <name evidence="1" type="ORF">SCLCIDRAFT_78560</name>
</gene>
<dbReference type="Pfam" id="PF18759">
    <property type="entry name" value="Plavaka"/>
    <property type="match status" value="1"/>
</dbReference>
<dbReference type="HOGENOM" id="CLU_173719_1_0_1"/>
<feature type="non-terminal residue" evidence="1">
    <location>
        <position position="53"/>
    </location>
</feature>
<proteinExistence type="predicted"/>
<keyword evidence="2" id="KW-1185">Reference proteome</keyword>
<dbReference type="EMBL" id="KN822131">
    <property type="protein sequence ID" value="KIM55613.1"/>
    <property type="molecule type" value="Genomic_DNA"/>
</dbReference>
<protein>
    <submittedName>
        <fullName evidence="1">Uncharacterized protein</fullName>
    </submittedName>
</protein>
<accession>A0A0C2Z1C4</accession>
<dbReference type="InterPro" id="IPR041078">
    <property type="entry name" value="Plavaka"/>
</dbReference>
<dbReference type="STRING" id="1036808.A0A0C2Z1C4"/>
<dbReference type="OrthoDB" id="3208495at2759"/>
<organism evidence="1 2">
    <name type="scientific">Scleroderma citrinum Foug A</name>
    <dbReference type="NCBI Taxonomy" id="1036808"/>
    <lineage>
        <taxon>Eukaryota</taxon>
        <taxon>Fungi</taxon>
        <taxon>Dikarya</taxon>
        <taxon>Basidiomycota</taxon>
        <taxon>Agaricomycotina</taxon>
        <taxon>Agaricomycetes</taxon>
        <taxon>Agaricomycetidae</taxon>
        <taxon>Boletales</taxon>
        <taxon>Sclerodermatineae</taxon>
        <taxon>Sclerodermataceae</taxon>
        <taxon>Scleroderma</taxon>
    </lineage>
</organism>